<dbReference type="SUPFAM" id="SSF56672">
    <property type="entry name" value="DNA/RNA polymerases"/>
    <property type="match status" value="1"/>
</dbReference>
<keyword evidence="12" id="KW-1185">Reference proteome</keyword>
<feature type="region of interest" description="Disordered" evidence="9">
    <location>
        <begin position="86"/>
        <end position="148"/>
    </location>
</feature>
<organism evidence="11 12">
    <name type="scientific">Stichopus japonicus</name>
    <name type="common">Sea cucumber</name>
    <dbReference type="NCBI Taxonomy" id="307972"/>
    <lineage>
        <taxon>Eukaryota</taxon>
        <taxon>Metazoa</taxon>
        <taxon>Echinodermata</taxon>
        <taxon>Eleutherozoa</taxon>
        <taxon>Echinozoa</taxon>
        <taxon>Holothuroidea</taxon>
        <taxon>Aspidochirotacea</taxon>
        <taxon>Aspidochirotida</taxon>
        <taxon>Stichopodidae</taxon>
        <taxon>Apostichopus</taxon>
    </lineage>
</organism>
<feature type="region of interest" description="Disordered" evidence="9">
    <location>
        <begin position="36"/>
        <end position="68"/>
    </location>
</feature>
<feature type="region of interest" description="Disordered" evidence="9">
    <location>
        <begin position="470"/>
        <end position="500"/>
    </location>
</feature>
<dbReference type="GO" id="GO:0004519">
    <property type="term" value="F:endonuclease activity"/>
    <property type="evidence" value="ECO:0007669"/>
    <property type="project" value="UniProtKB-KW"/>
</dbReference>
<feature type="domain" description="Reverse transcriptase" evidence="10">
    <location>
        <begin position="604"/>
        <end position="785"/>
    </location>
</feature>
<dbReference type="CDD" id="cd01647">
    <property type="entry name" value="RT_LTR"/>
    <property type="match status" value="1"/>
</dbReference>
<dbReference type="PANTHER" id="PTHR37984">
    <property type="entry name" value="PROTEIN CBG26694"/>
    <property type="match status" value="1"/>
</dbReference>
<evidence type="ECO:0000256" key="1">
    <source>
        <dbReference type="ARBA" id="ARBA00022670"/>
    </source>
</evidence>
<dbReference type="Gene3D" id="3.30.70.270">
    <property type="match status" value="2"/>
</dbReference>
<evidence type="ECO:0000313" key="12">
    <source>
        <dbReference type="Proteomes" id="UP000230750"/>
    </source>
</evidence>
<keyword evidence="8" id="KW-0511">Multifunctional enzyme</keyword>
<evidence type="ECO:0000256" key="3">
    <source>
        <dbReference type="ARBA" id="ARBA00022695"/>
    </source>
</evidence>
<dbReference type="InterPro" id="IPR050951">
    <property type="entry name" value="Retrovirus_Pol_polyprotein"/>
</dbReference>
<keyword evidence="3" id="KW-0548">Nucleotidyltransferase</keyword>
<dbReference type="InterPro" id="IPR041577">
    <property type="entry name" value="RT_RNaseH_2"/>
</dbReference>
<evidence type="ECO:0000259" key="10">
    <source>
        <dbReference type="PROSITE" id="PS50878"/>
    </source>
</evidence>
<name>A0A2G8L472_STIJA</name>
<evidence type="ECO:0000256" key="6">
    <source>
        <dbReference type="ARBA" id="ARBA00022801"/>
    </source>
</evidence>
<dbReference type="FunFam" id="3.10.10.10:FF:000002">
    <property type="entry name" value="Retrovirus-related Pol polyprotein from transposon 17.6-like protein"/>
    <property type="match status" value="1"/>
</dbReference>
<sequence>MASTKPSDVHFSDRRKVILEEIEFLKEECERMIPLVKDSHSGDEVENADEDISSPSSDKYMKLPGTKPHVIDEGFLPIQGRRHHSEPTVLAEKRDHSDSVFQHRYRDQPESTGTHQKRSGIERQRQVHTDFAPVTGKRGQGNRYQSEPCTFAEDVDFHRSRIPPYRVRNQPDSSGAHDTAADRRRRTEIGSGAQRLGSGGTADSRALQHDTPPEDVNLQDPGRYAPRDREHPAELTRDEHLHSQRPRELERSSKTRPNMLPEKFDGLQPWDSYISHFESVSDINGWNLCEKAKYLKASLKGDALETLADLSSTKMDFETLSTALETRFGHAHKGPLFRAQLTMRTRERGESVQQLAQAIRKLVSYAYPALNSKARDDIALEHFRNALNDMELQRAVFMSKPTSLAEAVAIAAETESFQRTQQTNHLKQRGNVRQVVGDAPEDKSESLGMAQIVQMLKEMKSTLTELKDWQQSVKRGEVRMSSPSEDGSSEPGKRTPKSVGVIHTDDAADTESTTADQGQSSLPDHIQKLLDGAGCDLSDTQRNQAECFLMKFSELFSSGNSQLGRTNIVKHRINTGDNPPIKQCPRRIPIHKQAVADKEVEKMLQRGVVLPSKSPWASPIVLVTKKDGSTRFCVDYRKLNDATIKDAYPLPRIEDSLDSLGGSRWFSTLDLASGYWQVEVKEEDRAKTAFVTRKGLYEFTVMPFGLCNAPATFQRLMERVLAGLQWDVAVLYIDDIIVHGRTFEEHIERLSSVLQRLREANLTLKTTEVLPIPKQNLRSFLGLATYYRRFIEGFASIARPLHALTEKGKQFKWSDDCAEAFATLKNKLTSSPILAYPYDKDPFVLDTDASQFGIGAVLSQKQSGQELVISYGSRLLTKRERNYCTTRKELLAVVYFVRYFRHYLLGKPFLLRTDHGSLRWLFSFKEPEGQVARWIESLAPYEFKIEHRPGTKHLNADALSRKPCAQCGLSSSTDPGKNELSVKADVEAVTPHPENDGDTEKLPRISDVDHVPNSATDSMTIHTWSKEHHRKEQLKDRELKMFIEILESGRTRPSWEEISSEDAAVKFLWSRMEQLRIQENVLYLRWEDATGETVNYKLLVPKACEKK</sequence>
<evidence type="ECO:0000256" key="7">
    <source>
        <dbReference type="ARBA" id="ARBA00022918"/>
    </source>
</evidence>
<dbReference type="InterPro" id="IPR043502">
    <property type="entry name" value="DNA/RNA_pol_sf"/>
</dbReference>
<dbReference type="FunFam" id="3.10.10.10:FF:000007">
    <property type="entry name" value="Retrovirus-related Pol polyprotein from transposon 17.6-like Protein"/>
    <property type="match status" value="1"/>
</dbReference>
<evidence type="ECO:0000256" key="2">
    <source>
        <dbReference type="ARBA" id="ARBA00022679"/>
    </source>
</evidence>
<gene>
    <name evidence="11" type="ORF">BSL78_08090</name>
</gene>
<accession>A0A2G8L472</accession>
<dbReference type="CDD" id="cd09274">
    <property type="entry name" value="RNase_HI_RT_Ty3"/>
    <property type="match status" value="1"/>
</dbReference>
<keyword evidence="2" id="KW-0808">Transferase</keyword>
<feature type="compositionally biased region" description="Basic and acidic residues" evidence="9">
    <location>
        <begin position="179"/>
        <end position="188"/>
    </location>
</feature>
<dbReference type="Gene3D" id="3.10.10.10">
    <property type="entry name" value="HIV Type 1 Reverse Transcriptase, subunit A, domain 1"/>
    <property type="match status" value="1"/>
</dbReference>
<keyword evidence="5" id="KW-0255">Endonuclease</keyword>
<feature type="region of interest" description="Disordered" evidence="9">
    <location>
        <begin position="164"/>
        <end position="261"/>
    </location>
</feature>
<evidence type="ECO:0000256" key="9">
    <source>
        <dbReference type="SAM" id="MobiDB-lite"/>
    </source>
</evidence>
<dbReference type="PROSITE" id="PS50878">
    <property type="entry name" value="RT_POL"/>
    <property type="match status" value="1"/>
</dbReference>
<evidence type="ECO:0000256" key="8">
    <source>
        <dbReference type="ARBA" id="ARBA00023268"/>
    </source>
</evidence>
<dbReference type="Pfam" id="PF17919">
    <property type="entry name" value="RT_RNaseH_2"/>
    <property type="match status" value="1"/>
</dbReference>
<keyword evidence="6" id="KW-0378">Hydrolase</keyword>
<dbReference type="InterPro" id="IPR000477">
    <property type="entry name" value="RT_dom"/>
</dbReference>
<dbReference type="FunFam" id="3.10.20.370:FF:000001">
    <property type="entry name" value="Retrovirus-related Pol polyprotein from transposon 17.6-like protein"/>
    <property type="match status" value="1"/>
</dbReference>
<keyword evidence="7" id="KW-0695">RNA-directed DNA polymerase</keyword>
<reference evidence="11 12" key="1">
    <citation type="journal article" date="2017" name="PLoS Biol.">
        <title>The sea cucumber genome provides insights into morphological evolution and visceral regeneration.</title>
        <authorList>
            <person name="Zhang X."/>
            <person name="Sun L."/>
            <person name="Yuan J."/>
            <person name="Sun Y."/>
            <person name="Gao Y."/>
            <person name="Zhang L."/>
            <person name="Li S."/>
            <person name="Dai H."/>
            <person name="Hamel J.F."/>
            <person name="Liu C."/>
            <person name="Yu Y."/>
            <person name="Liu S."/>
            <person name="Lin W."/>
            <person name="Guo K."/>
            <person name="Jin S."/>
            <person name="Xu P."/>
            <person name="Storey K.B."/>
            <person name="Huan P."/>
            <person name="Zhang T."/>
            <person name="Zhou Y."/>
            <person name="Zhang J."/>
            <person name="Lin C."/>
            <person name="Li X."/>
            <person name="Xing L."/>
            <person name="Huo D."/>
            <person name="Sun M."/>
            <person name="Wang L."/>
            <person name="Mercier A."/>
            <person name="Li F."/>
            <person name="Yang H."/>
            <person name="Xiang J."/>
        </authorList>
    </citation>
    <scope>NUCLEOTIDE SEQUENCE [LARGE SCALE GENOMIC DNA]</scope>
    <source>
        <strain evidence="11">Shaxun</strain>
        <tissue evidence="11">Muscle</tissue>
    </source>
</reference>
<keyword evidence="1" id="KW-0645">Protease</keyword>
<dbReference type="Pfam" id="PF00078">
    <property type="entry name" value="RVT_1"/>
    <property type="match status" value="1"/>
</dbReference>
<feature type="compositionally biased region" description="Basic and acidic residues" evidence="9">
    <location>
        <begin position="225"/>
        <end position="253"/>
    </location>
</feature>
<dbReference type="GO" id="GO:0006508">
    <property type="term" value="P:proteolysis"/>
    <property type="evidence" value="ECO:0007669"/>
    <property type="project" value="UniProtKB-KW"/>
</dbReference>
<feature type="compositionally biased region" description="Basic and acidic residues" evidence="9">
    <location>
        <begin position="119"/>
        <end position="128"/>
    </location>
</feature>
<proteinExistence type="predicted"/>
<dbReference type="AlphaFoldDB" id="A0A2G8L472"/>
<dbReference type="GO" id="GO:0003964">
    <property type="term" value="F:RNA-directed DNA polymerase activity"/>
    <property type="evidence" value="ECO:0007669"/>
    <property type="project" value="UniProtKB-KW"/>
</dbReference>
<evidence type="ECO:0000256" key="4">
    <source>
        <dbReference type="ARBA" id="ARBA00022722"/>
    </source>
</evidence>
<comment type="caution">
    <text evidence="11">The sequence shown here is derived from an EMBL/GenBank/DDBJ whole genome shotgun (WGS) entry which is preliminary data.</text>
</comment>
<protein>
    <submittedName>
        <fullName evidence="11">Retrovirus-related Pol polyprotein from transposon</fullName>
    </submittedName>
</protein>
<keyword evidence="4" id="KW-0540">Nuclease</keyword>
<feature type="compositionally biased region" description="Low complexity" evidence="9">
    <location>
        <begin position="481"/>
        <end position="490"/>
    </location>
</feature>
<dbReference type="GO" id="GO:0008233">
    <property type="term" value="F:peptidase activity"/>
    <property type="evidence" value="ECO:0007669"/>
    <property type="project" value="UniProtKB-KW"/>
</dbReference>
<evidence type="ECO:0000313" key="11">
    <source>
        <dbReference type="EMBL" id="PIK55042.1"/>
    </source>
</evidence>
<dbReference type="Proteomes" id="UP000230750">
    <property type="component" value="Unassembled WGS sequence"/>
</dbReference>
<dbReference type="OrthoDB" id="3863715at2759"/>
<dbReference type="Gene3D" id="3.10.20.370">
    <property type="match status" value="1"/>
</dbReference>
<evidence type="ECO:0000256" key="5">
    <source>
        <dbReference type="ARBA" id="ARBA00022759"/>
    </source>
</evidence>
<dbReference type="EMBL" id="MRZV01000227">
    <property type="protein sequence ID" value="PIK55042.1"/>
    <property type="molecule type" value="Genomic_DNA"/>
</dbReference>
<dbReference type="PANTHER" id="PTHR37984:SF5">
    <property type="entry name" value="PROTEIN NYNRIN-LIKE"/>
    <property type="match status" value="1"/>
</dbReference>
<dbReference type="InterPro" id="IPR043128">
    <property type="entry name" value="Rev_trsase/Diguanyl_cyclase"/>
</dbReference>